<dbReference type="InterPro" id="IPR020846">
    <property type="entry name" value="MFS_dom"/>
</dbReference>
<reference evidence="9 10" key="1">
    <citation type="submission" date="2015-02" db="EMBL/GenBank/DDBJ databases">
        <title>Genome Sequencing of Rickettsiales.</title>
        <authorList>
            <person name="Daugherty S.C."/>
            <person name="Su Q."/>
            <person name="Abolude K."/>
            <person name="Beier-Sexton M."/>
            <person name="Carlyon J.A."/>
            <person name="Carter R."/>
            <person name="Day N.P."/>
            <person name="Dumler S.J."/>
            <person name="Dyachenko V."/>
            <person name="Godinez A."/>
            <person name="Kurtti T.J."/>
            <person name="Lichay M."/>
            <person name="Mullins K.E."/>
            <person name="Ott S."/>
            <person name="Pappas-Brown V."/>
            <person name="Paris D.H."/>
            <person name="Patel P."/>
            <person name="Richards A.L."/>
            <person name="Sadzewicz L."/>
            <person name="Sears K."/>
            <person name="Seidman D."/>
            <person name="Sengamalay N."/>
            <person name="Stenos J."/>
            <person name="Tallon L.J."/>
            <person name="Vincent G."/>
            <person name="Fraser C.M."/>
            <person name="Munderloh U."/>
            <person name="Dunning-Hotopp J.C."/>
        </authorList>
    </citation>
    <scope>NUCLEOTIDE SEQUENCE [LARGE SCALE GENOMIC DNA]</scope>
    <source>
        <strain evidence="9 10">RML An4</strain>
    </source>
</reference>
<evidence type="ECO:0000256" key="2">
    <source>
        <dbReference type="ARBA" id="ARBA00022448"/>
    </source>
</evidence>
<name>A0A0F3QB01_RICBE</name>
<comment type="caution">
    <text evidence="9">The sequence shown here is derived from an EMBL/GenBank/DDBJ whole genome shotgun (WGS) entry which is preliminary data.</text>
</comment>
<keyword evidence="10" id="KW-1185">Reference proteome</keyword>
<keyword evidence="2" id="KW-0813">Transport</keyword>
<evidence type="ECO:0000256" key="1">
    <source>
        <dbReference type="ARBA" id="ARBA00004651"/>
    </source>
</evidence>
<evidence type="ECO:0000256" key="6">
    <source>
        <dbReference type="ARBA" id="ARBA00023136"/>
    </source>
</evidence>
<feature type="transmembrane region" description="Helical" evidence="7">
    <location>
        <begin position="21"/>
        <end position="43"/>
    </location>
</feature>
<dbReference type="AlphaFoldDB" id="A0A0F3QB01"/>
<keyword evidence="4 7" id="KW-0812">Transmembrane</keyword>
<evidence type="ECO:0000256" key="5">
    <source>
        <dbReference type="ARBA" id="ARBA00022989"/>
    </source>
</evidence>
<dbReference type="InterPro" id="IPR036259">
    <property type="entry name" value="MFS_trans_sf"/>
</dbReference>
<dbReference type="EMBL" id="LAOI01000001">
    <property type="protein sequence ID" value="KJV89723.1"/>
    <property type="molecule type" value="Genomic_DNA"/>
</dbReference>
<organism evidence="9 10">
    <name type="scientific">Rickettsia bellii str. RML An4</name>
    <dbReference type="NCBI Taxonomy" id="1359193"/>
    <lineage>
        <taxon>Bacteria</taxon>
        <taxon>Pseudomonadati</taxon>
        <taxon>Pseudomonadota</taxon>
        <taxon>Alphaproteobacteria</taxon>
        <taxon>Rickettsiales</taxon>
        <taxon>Rickettsiaceae</taxon>
        <taxon>Rickettsieae</taxon>
        <taxon>Rickettsia</taxon>
        <taxon>belli group</taxon>
    </lineage>
</organism>
<evidence type="ECO:0000313" key="10">
    <source>
        <dbReference type="Proteomes" id="UP000033661"/>
    </source>
</evidence>
<dbReference type="Gene3D" id="1.20.1250.20">
    <property type="entry name" value="MFS general substrate transporter like domains"/>
    <property type="match status" value="1"/>
</dbReference>
<feature type="domain" description="Major facilitator superfamily (MFS) profile" evidence="8">
    <location>
        <begin position="18"/>
        <end position="95"/>
    </location>
</feature>
<accession>A0A0F3QB01</accession>
<evidence type="ECO:0000256" key="3">
    <source>
        <dbReference type="ARBA" id="ARBA00022475"/>
    </source>
</evidence>
<evidence type="ECO:0000259" key="8">
    <source>
        <dbReference type="PROSITE" id="PS50850"/>
    </source>
</evidence>
<dbReference type="GO" id="GO:0022857">
    <property type="term" value="F:transmembrane transporter activity"/>
    <property type="evidence" value="ECO:0007669"/>
    <property type="project" value="InterPro"/>
</dbReference>
<dbReference type="PROSITE" id="PS50850">
    <property type="entry name" value="MFS"/>
    <property type="match status" value="1"/>
</dbReference>
<protein>
    <submittedName>
        <fullName evidence="9">Sugar (And other) transporter family protein</fullName>
    </submittedName>
</protein>
<keyword evidence="3" id="KW-1003">Cell membrane</keyword>
<dbReference type="GO" id="GO:0005886">
    <property type="term" value="C:plasma membrane"/>
    <property type="evidence" value="ECO:0007669"/>
    <property type="project" value="UniProtKB-SubCell"/>
</dbReference>
<evidence type="ECO:0000256" key="4">
    <source>
        <dbReference type="ARBA" id="ARBA00022692"/>
    </source>
</evidence>
<dbReference type="PATRIC" id="fig|1359193.3.peg.686"/>
<dbReference type="PANTHER" id="PTHR43045:SF1">
    <property type="entry name" value="SHIKIMATE TRANSPORTER"/>
    <property type="match status" value="1"/>
</dbReference>
<evidence type="ECO:0000313" key="9">
    <source>
        <dbReference type="EMBL" id="KJV89723.1"/>
    </source>
</evidence>
<sequence length="95" mass="10715">MLGYAKEQRSLTRNQKEAIGLLSIGTFLEYFDLMLYVHMAVLLNELFYPKADAHVAALYTAAAFCSTYLLRPVGAIIFGWIGDNIGRKLQNINKQ</sequence>
<evidence type="ECO:0000256" key="7">
    <source>
        <dbReference type="SAM" id="Phobius"/>
    </source>
</evidence>
<dbReference type="SUPFAM" id="SSF103473">
    <property type="entry name" value="MFS general substrate transporter"/>
    <property type="match status" value="1"/>
</dbReference>
<keyword evidence="5 7" id="KW-1133">Transmembrane helix</keyword>
<feature type="transmembrane region" description="Helical" evidence="7">
    <location>
        <begin position="55"/>
        <end position="81"/>
    </location>
</feature>
<dbReference type="Proteomes" id="UP000033661">
    <property type="component" value="Unassembled WGS sequence"/>
</dbReference>
<keyword evidence="6 7" id="KW-0472">Membrane</keyword>
<proteinExistence type="predicted"/>
<dbReference type="PANTHER" id="PTHR43045">
    <property type="entry name" value="SHIKIMATE TRANSPORTER"/>
    <property type="match status" value="1"/>
</dbReference>
<gene>
    <name evidence="9" type="ORF">RBEAN4_0704</name>
</gene>
<comment type="subcellular location">
    <subcellularLocation>
        <location evidence="1">Cell membrane</location>
        <topology evidence="1">Multi-pass membrane protein</topology>
    </subcellularLocation>
</comment>